<feature type="domain" description="Amino acid permease/ SLC12A" evidence="11">
    <location>
        <begin position="37"/>
        <end position="473"/>
    </location>
</feature>
<dbReference type="AlphaFoldDB" id="A0A3A4KUM2"/>
<evidence type="ECO:0000256" key="10">
    <source>
        <dbReference type="SAM" id="Phobius"/>
    </source>
</evidence>
<keyword evidence="3" id="KW-0813">Transport</keyword>
<keyword evidence="8 10" id="KW-0472">Membrane</keyword>
<comment type="caution">
    <text evidence="12">The sequence shown here is derived from an EMBL/GenBank/DDBJ whole genome shotgun (WGS) entry which is preliminary data.</text>
</comment>
<keyword evidence="7 10" id="KW-1133">Transmembrane helix</keyword>
<sequence>MTTSDRQAPDADRVAPEAGVGTTDSEGYSRGLSSRTIQMIAIGGAIGTGLFYGAGGAIAQAGPALILAYLVAGLAIFVIMRALGELLTYRPVSGSFAEYAHEFLGRFAGFVTGWSYWAVWVSTCMAEITVAGKYVQYWFDVPPWLTALVVLAIMFAANLISVRLFGEGEFWFSAIKVTAILAMIAIGIGVLVFGFGHAANPTVSNLWNDGGVFPHGFGQALLVLQIVVFAYVGVELVGVTAGEARDPKTTLRKAINTLPFRIGLFYVGALLVIMSVAGWRTFHAGRSPFVEVFQQIGIPAAAGIINFVLLTAALSSCNSGIYSTGRMLRSLSLRQEAPSSLGALSRRSVPWVGICVSAAAMVIGVIVNIISPDKAFAYITSVSTIGIIFVWGMILVCHLFYRAKVARGELPASDYRLPGAPYTTVLALGFLAFVVVLLFFTESGRTAVIVGVVWAALVCGGYAVWNRLGARKVAH</sequence>
<proteinExistence type="inferred from homology"/>
<feature type="transmembrane region" description="Helical" evidence="10">
    <location>
        <begin position="349"/>
        <end position="370"/>
    </location>
</feature>
<keyword evidence="5 10" id="KW-0812">Transmembrane</keyword>
<gene>
    <name evidence="12" type="ORF">D5S18_20475</name>
</gene>
<evidence type="ECO:0000256" key="2">
    <source>
        <dbReference type="ARBA" id="ARBA00008583"/>
    </source>
</evidence>
<evidence type="ECO:0000256" key="7">
    <source>
        <dbReference type="ARBA" id="ARBA00022989"/>
    </source>
</evidence>
<dbReference type="Gene3D" id="1.20.1740.10">
    <property type="entry name" value="Amino acid/polyamine transporter I"/>
    <property type="match status" value="1"/>
</dbReference>
<evidence type="ECO:0000256" key="8">
    <source>
        <dbReference type="ARBA" id="ARBA00023136"/>
    </source>
</evidence>
<dbReference type="Proteomes" id="UP000266677">
    <property type="component" value="Unassembled WGS sequence"/>
</dbReference>
<dbReference type="InterPro" id="IPR004841">
    <property type="entry name" value="AA-permease/SLC12A_dom"/>
</dbReference>
<evidence type="ECO:0000256" key="4">
    <source>
        <dbReference type="ARBA" id="ARBA00022475"/>
    </source>
</evidence>
<feature type="transmembrane region" description="Helical" evidence="10">
    <location>
        <begin position="422"/>
        <end position="440"/>
    </location>
</feature>
<dbReference type="PROSITE" id="PS00218">
    <property type="entry name" value="AMINO_ACID_PERMEASE_1"/>
    <property type="match status" value="1"/>
</dbReference>
<accession>A0A3A4KUM2</accession>
<evidence type="ECO:0000256" key="9">
    <source>
        <dbReference type="SAM" id="MobiDB-lite"/>
    </source>
</evidence>
<dbReference type="EMBL" id="QZFU01000023">
    <property type="protein sequence ID" value="RJO73574.1"/>
    <property type="molecule type" value="Genomic_DNA"/>
</dbReference>
<dbReference type="FunFam" id="1.20.1740.10:FF:000001">
    <property type="entry name" value="Amino acid permease"/>
    <property type="match status" value="1"/>
</dbReference>
<organism evidence="12 13">
    <name type="scientific">Nocardia panacis</name>
    <dbReference type="NCBI Taxonomy" id="2340916"/>
    <lineage>
        <taxon>Bacteria</taxon>
        <taxon>Bacillati</taxon>
        <taxon>Actinomycetota</taxon>
        <taxon>Actinomycetes</taxon>
        <taxon>Mycobacteriales</taxon>
        <taxon>Nocardiaceae</taxon>
        <taxon>Nocardia</taxon>
    </lineage>
</organism>
<feature type="transmembrane region" description="Helical" evidence="10">
    <location>
        <begin position="103"/>
        <end position="123"/>
    </location>
</feature>
<comment type="subcellular location">
    <subcellularLocation>
        <location evidence="1">Cell membrane</location>
        <topology evidence="1">Multi-pass membrane protein</topology>
    </subcellularLocation>
</comment>
<dbReference type="OrthoDB" id="5297508at2"/>
<evidence type="ECO:0000259" key="11">
    <source>
        <dbReference type="Pfam" id="PF00324"/>
    </source>
</evidence>
<evidence type="ECO:0000313" key="12">
    <source>
        <dbReference type="EMBL" id="RJO73574.1"/>
    </source>
</evidence>
<feature type="transmembrane region" description="Helical" evidence="10">
    <location>
        <begin position="39"/>
        <end position="58"/>
    </location>
</feature>
<dbReference type="GO" id="GO:0005886">
    <property type="term" value="C:plasma membrane"/>
    <property type="evidence" value="ECO:0007669"/>
    <property type="project" value="UniProtKB-SubCell"/>
</dbReference>
<protein>
    <submittedName>
        <fullName evidence="12">Amino acid permease</fullName>
    </submittedName>
</protein>
<feature type="transmembrane region" description="Helical" evidence="10">
    <location>
        <begin position="64"/>
        <end position="83"/>
    </location>
</feature>
<evidence type="ECO:0000256" key="3">
    <source>
        <dbReference type="ARBA" id="ARBA00022448"/>
    </source>
</evidence>
<dbReference type="GO" id="GO:0055085">
    <property type="term" value="P:transmembrane transport"/>
    <property type="evidence" value="ECO:0007669"/>
    <property type="project" value="InterPro"/>
</dbReference>
<keyword evidence="6" id="KW-0029">Amino-acid transport</keyword>
<dbReference type="PANTHER" id="PTHR43495">
    <property type="entry name" value="GABA PERMEASE"/>
    <property type="match status" value="1"/>
</dbReference>
<evidence type="ECO:0000256" key="1">
    <source>
        <dbReference type="ARBA" id="ARBA00004651"/>
    </source>
</evidence>
<keyword evidence="13" id="KW-1185">Reference proteome</keyword>
<dbReference type="PANTHER" id="PTHR43495:SF1">
    <property type="entry name" value="L-ASPARAGINE PERMEASE"/>
    <property type="match status" value="1"/>
</dbReference>
<feature type="transmembrane region" description="Helical" evidence="10">
    <location>
        <begin position="446"/>
        <end position="465"/>
    </location>
</feature>
<dbReference type="PIRSF" id="PIRSF006060">
    <property type="entry name" value="AA_transporter"/>
    <property type="match status" value="1"/>
</dbReference>
<feature type="transmembrane region" description="Helical" evidence="10">
    <location>
        <begin position="302"/>
        <end position="328"/>
    </location>
</feature>
<evidence type="ECO:0000256" key="6">
    <source>
        <dbReference type="ARBA" id="ARBA00022970"/>
    </source>
</evidence>
<keyword evidence="4" id="KW-1003">Cell membrane</keyword>
<feature type="transmembrane region" description="Helical" evidence="10">
    <location>
        <begin position="376"/>
        <end position="401"/>
    </location>
</feature>
<name>A0A3A4KUM2_9NOCA</name>
<dbReference type="RefSeq" id="WP_120042651.1">
    <property type="nucleotide sequence ID" value="NZ_QZFU01000023.1"/>
</dbReference>
<feature type="transmembrane region" description="Helical" evidence="10">
    <location>
        <begin position="143"/>
        <end position="165"/>
    </location>
</feature>
<dbReference type="Pfam" id="PF00324">
    <property type="entry name" value="AA_permease"/>
    <property type="match status" value="1"/>
</dbReference>
<feature type="transmembrane region" description="Helical" evidence="10">
    <location>
        <begin position="177"/>
        <end position="199"/>
    </location>
</feature>
<evidence type="ECO:0000256" key="5">
    <source>
        <dbReference type="ARBA" id="ARBA00022692"/>
    </source>
</evidence>
<feature type="transmembrane region" description="Helical" evidence="10">
    <location>
        <begin position="262"/>
        <end position="282"/>
    </location>
</feature>
<reference evidence="12 13" key="1">
    <citation type="submission" date="2018-09" db="EMBL/GenBank/DDBJ databases">
        <title>YIM PH21274 draft genome.</title>
        <authorList>
            <person name="Miao C."/>
        </authorList>
    </citation>
    <scope>NUCLEOTIDE SEQUENCE [LARGE SCALE GENOMIC DNA]</scope>
    <source>
        <strain evidence="12 13">YIM PH 21724</strain>
    </source>
</reference>
<dbReference type="InterPro" id="IPR004840">
    <property type="entry name" value="Amino_acid_permease_CS"/>
</dbReference>
<dbReference type="GO" id="GO:0006865">
    <property type="term" value="P:amino acid transport"/>
    <property type="evidence" value="ECO:0007669"/>
    <property type="project" value="UniProtKB-KW"/>
</dbReference>
<comment type="similarity">
    <text evidence="2">Belongs to the amino acid-polyamine-organocation (APC) superfamily. Amino acid transporter (AAT) (TC 2.A.3.1) family.</text>
</comment>
<evidence type="ECO:0000313" key="13">
    <source>
        <dbReference type="Proteomes" id="UP000266677"/>
    </source>
</evidence>
<feature type="region of interest" description="Disordered" evidence="9">
    <location>
        <begin position="1"/>
        <end position="29"/>
    </location>
</feature>
<feature type="transmembrane region" description="Helical" evidence="10">
    <location>
        <begin position="219"/>
        <end position="241"/>
    </location>
</feature>